<evidence type="ECO:0000256" key="1">
    <source>
        <dbReference type="SAM" id="MobiDB-lite"/>
    </source>
</evidence>
<evidence type="ECO:0000313" key="2">
    <source>
        <dbReference type="EMBL" id="RLV93170.1"/>
    </source>
</evidence>
<evidence type="ECO:0000313" key="3">
    <source>
        <dbReference type="Proteomes" id="UP000276834"/>
    </source>
</evidence>
<dbReference type="AlphaFoldDB" id="A0A3L8S129"/>
<proteinExistence type="predicted"/>
<dbReference type="SUPFAM" id="SSF48619">
    <property type="entry name" value="Phospholipase A2, PLA2"/>
    <property type="match status" value="1"/>
</dbReference>
<keyword evidence="3" id="KW-1185">Reference proteome</keyword>
<evidence type="ECO:0008006" key="4">
    <source>
        <dbReference type="Google" id="ProtNLM"/>
    </source>
</evidence>
<dbReference type="OrthoDB" id="9394198at2759"/>
<dbReference type="InterPro" id="IPR036444">
    <property type="entry name" value="PLipase_A2_dom_sf"/>
</dbReference>
<dbReference type="GO" id="GO:0004623">
    <property type="term" value="F:phospholipase A2 activity"/>
    <property type="evidence" value="ECO:0007669"/>
    <property type="project" value="InterPro"/>
</dbReference>
<gene>
    <name evidence="2" type="ORF">DV515_00013524</name>
</gene>
<dbReference type="EMBL" id="QUSF01000093">
    <property type="protein sequence ID" value="RLV93170.1"/>
    <property type="molecule type" value="Genomic_DNA"/>
</dbReference>
<accession>A0A3L8S129</accession>
<dbReference type="Proteomes" id="UP000276834">
    <property type="component" value="Unassembled WGS sequence"/>
</dbReference>
<reference evidence="2 3" key="1">
    <citation type="journal article" date="2018" name="Proc. R. Soc. B">
        <title>A non-coding region near Follistatin controls head colour polymorphism in the Gouldian finch.</title>
        <authorList>
            <person name="Toomey M.B."/>
            <person name="Marques C.I."/>
            <person name="Andrade P."/>
            <person name="Araujo P.M."/>
            <person name="Sabatino S."/>
            <person name="Gazda M.A."/>
            <person name="Afonso S."/>
            <person name="Lopes R.J."/>
            <person name="Corbo J.C."/>
            <person name="Carneiro M."/>
        </authorList>
    </citation>
    <scope>NUCLEOTIDE SEQUENCE [LARGE SCALE GENOMIC DNA]</scope>
    <source>
        <strain evidence="2">Red01</strain>
        <tissue evidence="2">Muscle</tissue>
    </source>
</reference>
<organism evidence="2 3">
    <name type="scientific">Chloebia gouldiae</name>
    <name type="common">Gouldian finch</name>
    <name type="synonym">Erythrura gouldiae</name>
    <dbReference type="NCBI Taxonomy" id="44316"/>
    <lineage>
        <taxon>Eukaryota</taxon>
        <taxon>Metazoa</taxon>
        <taxon>Chordata</taxon>
        <taxon>Craniata</taxon>
        <taxon>Vertebrata</taxon>
        <taxon>Euteleostomi</taxon>
        <taxon>Archelosauria</taxon>
        <taxon>Archosauria</taxon>
        <taxon>Dinosauria</taxon>
        <taxon>Saurischia</taxon>
        <taxon>Theropoda</taxon>
        <taxon>Coelurosauria</taxon>
        <taxon>Aves</taxon>
        <taxon>Neognathae</taxon>
        <taxon>Neoaves</taxon>
        <taxon>Telluraves</taxon>
        <taxon>Australaves</taxon>
        <taxon>Passeriformes</taxon>
        <taxon>Passeroidea</taxon>
        <taxon>Passeridae</taxon>
        <taxon>Chloebia</taxon>
    </lineage>
</organism>
<comment type="caution">
    <text evidence="2">The sequence shown here is derived from an EMBL/GenBank/DDBJ whole genome shotgun (WGS) entry which is preliminary data.</text>
</comment>
<dbReference type="GO" id="GO:0006644">
    <property type="term" value="P:phospholipid metabolic process"/>
    <property type="evidence" value="ECO:0007669"/>
    <property type="project" value="InterPro"/>
</dbReference>
<feature type="region of interest" description="Disordered" evidence="1">
    <location>
        <begin position="1"/>
        <end position="50"/>
    </location>
</feature>
<protein>
    <recommendedName>
        <fullName evidence="4">Phospholipase A2 domain-containing protein</fullName>
    </recommendedName>
</protein>
<name>A0A3L8S129_CHLGU</name>
<sequence length="235" mass="24985">MGARGILEIPVGARGLDAEGGLFPGGQTDSEQDPWPRSEEDEGPAGADDAGCLQCVHSEWEAPTHVHTGTRGKHRRKPDCPWMLQGMGHLEGCSGSVQATLPPRANAGPGVTPGLCITPAVPPEALQNADRVLGSGRKESGFREARKVMQCSPLIPSRSRCCLLRACCYAKLAARRCRLGPVQPLSAPRAGIPTCSSGTRCQRGACRCERAARLCRAQLGRAQLRARCRGRAGRC</sequence>
<dbReference type="GO" id="GO:0050482">
    <property type="term" value="P:arachidonate secretion"/>
    <property type="evidence" value="ECO:0007669"/>
    <property type="project" value="InterPro"/>
</dbReference>